<evidence type="ECO:0000313" key="5">
    <source>
        <dbReference type="Proteomes" id="UP000004995"/>
    </source>
</evidence>
<feature type="region of interest" description="Disordered" evidence="1">
    <location>
        <begin position="98"/>
        <end position="119"/>
    </location>
</feature>
<proteinExistence type="predicted"/>
<sequence length="119" mass="12012">MASANGSVLKTAVPVAACIALILLSMGLPPAMADVEEDCRGICYPACDGFTSEVCGSLNGTLPVLGNIGFFYTTCKVRVSIACRTLCFNVCTLNTLTPSGGAPMPAPGSTAAAPPPCKP</sequence>
<evidence type="ECO:0000313" key="4">
    <source>
        <dbReference type="EnsemblPlants" id="KQK95683"/>
    </source>
</evidence>
<dbReference type="HOGENOM" id="CLU_169939_0_0_1"/>
<keyword evidence="2" id="KW-0732">Signal</keyword>
<accession>K3ZKB7</accession>
<dbReference type="AlphaFoldDB" id="K3ZKB7"/>
<dbReference type="OMA" id="ICYPACD"/>
<feature type="chain" id="PRO_5010127834" description="Kazal-like domain-containing protein" evidence="2">
    <location>
        <begin position="34"/>
        <end position="119"/>
    </location>
</feature>
<dbReference type="EnsemblPlants" id="KQK95683">
    <property type="protein sequence ID" value="KQK95683"/>
    <property type="gene ID" value="SETIT_027023mg"/>
</dbReference>
<dbReference type="EMBL" id="CM003535">
    <property type="protein sequence ID" value="RCV39367.1"/>
    <property type="molecule type" value="Genomic_DNA"/>
</dbReference>
<feature type="signal peptide" evidence="2">
    <location>
        <begin position="1"/>
        <end position="33"/>
    </location>
</feature>
<organism evidence="4 5">
    <name type="scientific">Setaria italica</name>
    <name type="common">Foxtail millet</name>
    <name type="synonym">Panicum italicum</name>
    <dbReference type="NCBI Taxonomy" id="4555"/>
    <lineage>
        <taxon>Eukaryota</taxon>
        <taxon>Viridiplantae</taxon>
        <taxon>Streptophyta</taxon>
        <taxon>Embryophyta</taxon>
        <taxon>Tracheophyta</taxon>
        <taxon>Spermatophyta</taxon>
        <taxon>Magnoliopsida</taxon>
        <taxon>Liliopsida</taxon>
        <taxon>Poales</taxon>
        <taxon>Poaceae</taxon>
        <taxon>PACMAD clade</taxon>
        <taxon>Panicoideae</taxon>
        <taxon>Panicodae</taxon>
        <taxon>Paniceae</taxon>
        <taxon>Cenchrinae</taxon>
        <taxon>Setaria</taxon>
    </lineage>
</organism>
<evidence type="ECO:0000256" key="1">
    <source>
        <dbReference type="SAM" id="MobiDB-lite"/>
    </source>
</evidence>
<evidence type="ECO:0000256" key="2">
    <source>
        <dbReference type="SAM" id="SignalP"/>
    </source>
</evidence>
<name>K3ZKB7_SETIT</name>
<dbReference type="EMBL" id="AGNK02005212">
    <property type="status" value="NOT_ANNOTATED_CDS"/>
    <property type="molecule type" value="Genomic_DNA"/>
</dbReference>
<keyword evidence="5" id="KW-1185">Reference proteome</keyword>
<dbReference type="OrthoDB" id="690548at2759"/>
<reference evidence="3" key="2">
    <citation type="submission" date="2015-07" db="EMBL/GenBank/DDBJ databases">
        <authorList>
            <person name="Noorani M."/>
        </authorList>
    </citation>
    <scope>NUCLEOTIDE SEQUENCE</scope>
    <source>
        <strain evidence="3">Yugu1</strain>
    </source>
</reference>
<dbReference type="Proteomes" id="UP000004995">
    <property type="component" value="Unassembled WGS sequence"/>
</dbReference>
<gene>
    <name evidence="3" type="ORF">SETIT_8G218300v2</name>
</gene>
<evidence type="ECO:0000313" key="3">
    <source>
        <dbReference type="EMBL" id="RCV39367.1"/>
    </source>
</evidence>
<evidence type="ECO:0008006" key="6">
    <source>
        <dbReference type="Google" id="ProtNLM"/>
    </source>
</evidence>
<reference evidence="4" key="3">
    <citation type="submission" date="2018-08" db="UniProtKB">
        <authorList>
            <consortium name="EnsemblPlants"/>
        </authorList>
    </citation>
    <scope>IDENTIFICATION</scope>
    <source>
        <strain evidence="4">Yugu1</strain>
    </source>
</reference>
<feature type="compositionally biased region" description="Low complexity" evidence="1">
    <location>
        <begin position="98"/>
        <end position="112"/>
    </location>
</feature>
<dbReference type="Gramene" id="KQK95683">
    <property type="protein sequence ID" value="KQK95683"/>
    <property type="gene ID" value="SETIT_027023mg"/>
</dbReference>
<protein>
    <recommendedName>
        <fullName evidence="6">Kazal-like domain-containing protein</fullName>
    </recommendedName>
</protein>
<reference evidence="3 5" key="1">
    <citation type="journal article" date="2012" name="Nat. Biotechnol.">
        <title>Reference genome sequence of the model plant Setaria.</title>
        <authorList>
            <person name="Bennetzen J.L."/>
            <person name="Schmutz J."/>
            <person name="Wang H."/>
            <person name="Percifield R."/>
            <person name="Hawkins J."/>
            <person name="Pontaroli A.C."/>
            <person name="Estep M."/>
            <person name="Feng L."/>
            <person name="Vaughn J.N."/>
            <person name="Grimwood J."/>
            <person name="Jenkins J."/>
            <person name="Barry K."/>
            <person name="Lindquist E."/>
            <person name="Hellsten U."/>
            <person name="Deshpande S."/>
            <person name="Wang X."/>
            <person name="Wu X."/>
            <person name="Mitros T."/>
            <person name="Triplett J."/>
            <person name="Yang X."/>
            <person name="Ye C.Y."/>
            <person name="Mauro-Herrera M."/>
            <person name="Wang L."/>
            <person name="Li P."/>
            <person name="Sharma M."/>
            <person name="Sharma R."/>
            <person name="Ronald P.C."/>
            <person name="Panaud O."/>
            <person name="Kellogg E.A."/>
            <person name="Brutnell T.P."/>
            <person name="Doust A.N."/>
            <person name="Tuskan G.A."/>
            <person name="Rokhsar D."/>
            <person name="Devos K.M."/>
        </authorList>
    </citation>
    <scope>NUCLEOTIDE SEQUENCE [LARGE SCALE GENOMIC DNA]</scope>
    <source>
        <strain evidence="5">cv. Yugu1</strain>
        <strain evidence="3">Yugu1</strain>
    </source>
</reference>